<dbReference type="PROSITE" id="PS01148">
    <property type="entry name" value="UPF0033"/>
    <property type="match status" value="1"/>
</dbReference>
<dbReference type="Proteomes" id="UP000095651">
    <property type="component" value="Unassembled WGS sequence"/>
</dbReference>
<name>A0A174NV00_9FIRM</name>
<proteinExistence type="predicted"/>
<dbReference type="RefSeq" id="WP_055660980.1">
    <property type="nucleotide sequence ID" value="NZ_CABIXC010000040.1"/>
</dbReference>
<reference evidence="3 4" key="1">
    <citation type="submission" date="2015-09" db="EMBL/GenBank/DDBJ databases">
        <authorList>
            <consortium name="Pathogen Informatics"/>
        </authorList>
    </citation>
    <scope>NUCLEOTIDE SEQUENCE [LARGE SCALE GENOMIC DNA]</scope>
    <source>
        <strain evidence="3 4">2789STDY5608850</strain>
    </source>
</reference>
<protein>
    <submittedName>
        <fullName evidence="3">Selenium metabolism protein YedF</fullName>
    </submittedName>
</protein>
<evidence type="ECO:0000313" key="4">
    <source>
        <dbReference type="Proteomes" id="UP000095651"/>
    </source>
</evidence>
<accession>A0A174NV00</accession>
<dbReference type="InterPro" id="IPR019870">
    <property type="entry name" value="Se_metab_YedF"/>
</dbReference>
<feature type="region of interest" description="Disordered" evidence="1">
    <location>
        <begin position="72"/>
        <end position="100"/>
    </location>
</feature>
<dbReference type="InterPro" id="IPR036868">
    <property type="entry name" value="TusA-like_sf"/>
</dbReference>
<dbReference type="Gene3D" id="3.30.110.40">
    <property type="entry name" value="TusA-like domain"/>
    <property type="match status" value="1"/>
</dbReference>
<gene>
    <name evidence="3" type="ORF">ERS852407_06108</name>
</gene>
<evidence type="ECO:0000313" key="3">
    <source>
        <dbReference type="EMBL" id="CUP49709.1"/>
    </source>
</evidence>
<dbReference type="AlphaFoldDB" id="A0A174NV00"/>
<dbReference type="NCBIfam" id="TIGR03527">
    <property type="entry name" value="selenium_YedF"/>
    <property type="match status" value="1"/>
</dbReference>
<dbReference type="Pfam" id="PF01206">
    <property type="entry name" value="TusA"/>
    <property type="match status" value="1"/>
</dbReference>
<sequence>MKKIVDAKGLPCPQPVIKAKEVLKEMTEGTVEVLVDNEIAVQNLMKLGGYFGLKPVSEKLSEEEFRVSYDVTERKAADPQKEGNTANGDAEADAKAEACSPDARRKGQVVVISSDCMGSGDDELGRQLMKGFLYAQTQLDVLPDTVLLYNGGAKLSAEGSQSVEDLRSLEAQGVEILTCGTCLNFYGLSEKLAVGNVTNMYDIAEKLSGASSVIRP</sequence>
<dbReference type="InterPro" id="IPR001455">
    <property type="entry name" value="TusA-like"/>
</dbReference>
<dbReference type="SUPFAM" id="SSF75169">
    <property type="entry name" value="DsrEFH-like"/>
    <property type="match status" value="1"/>
</dbReference>
<dbReference type="SUPFAM" id="SSF64307">
    <property type="entry name" value="SirA-like"/>
    <property type="match status" value="1"/>
</dbReference>
<evidence type="ECO:0000256" key="1">
    <source>
        <dbReference type="SAM" id="MobiDB-lite"/>
    </source>
</evidence>
<dbReference type="InterPro" id="IPR027396">
    <property type="entry name" value="DsrEFH-like"/>
</dbReference>
<evidence type="ECO:0000259" key="2">
    <source>
        <dbReference type="PROSITE" id="PS01148"/>
    </source>
</evidence>
<feature type="domain" description="UPF0033" evidence="2">
    <location>
        <begin position="5"/>
        <end position="29"/>
    </location>
</feature>
<organism evidence="3 4">
    <name type="scientific">Hungatella hathewayi</name>
    <dbReference type="NCBI Taxonomy" id="154046"/>
    <lineage>
        <taxon>Bacteria</taxon>
        <taxon>Bacillati</taxon>
        <taxon>Bacillota</taxon>
        <taxon>Clostridia</taxon>
        <taxon>Lachnospirales</taxon>
        <taxon>Lachnospiraceae</taxon>
        <taxon>Hungatella</taxon>
    </lineage>
</organism>
<feature type="compositionally biased region" description="Basic and acidic residues" evidence="1">
    <location>
        <begin position="72"/>
        <end position="81"/>
    </location>
</feature>
<dbReference type="EMBL" id="CYZE01000040">
    <property type="protein sequence ID" value="CUP49709.1"/>
    <property type="molecule type" value="Genomic_DNA"/>
</dbReference>